<evidence type="ECO:0000256" key="1">
    <source>
        <dbReference type="SAM" id="SignalP"/>
    </source>
</evidence>
<protein>
    <submittedName>
        <fullName evidence="2">Putative conserved secreted protein</fullName>
    </submittedName>
</protein>
<accession>A0A1L8EBI7</accession>
<name>A0A1L8EBI7_HAEIR</name>
<feature type="signal peptide" evidence="1">
    <location>
        <begin position="1"/>
        <end position="20"/>
    </location>
</feature>
<evidence type="ECO:0000313" key="2">
    <source>
        <dbReference type="EMBL" id="JAV16117.1"/>
    </source>
</evidence>
<sequence length="132" mass="14272">MKFLTAVVFVTIIGQSIVLANELQCYKCVGDECNNETTTQVVNCHEDVPGGTIADTFNCYTFRYEDGGSVTQKQKGCTKRVGGIAACQDVTIPENTRPVSCEVCSETKCNSSSAINLSIVLLTAMLTIRSIF</sequence>
<reference evidence="2" key="1">
    <citation type="submission" date="2017-01" db="EMBL/GenBank/DDBJ databases">
        <title>An insight into the sialome and mialome of the horn fly, Haematobia irritans.</title>
        <authorList>
            <person name="Breijo M."/>
            <person name="Boiani M."/>
            <person name="Ures X."/>
            <person name="Rocha S."/>
            <person name="Sequeira M."/>
            <person name="Ribeiro J.M."/>
        </authorList>
    </citation>
    <scope>NUCLEOTIDE SEQUENCE</scope>
</reference>
<dbReference type="EMBL" id="GFDG01002682">
    <property type="protein sequence ID" value="JAV16117.1"/>
    <property type="molecule type" value="Transcribed_RNA"/>
</dbReference>
<dbReference type="AlphaFoldDB" id="A0A1L8EBI7"/>
<organism evidence="2">
    <name type="scientific">Haematobia irritans</name>
    <name type="common">Horn fly</name>
    <name type="synonym">Conops irritans</name>
    <dbReference type="NCBI Taxonomy" id="7368"/>
    <lineage>
        <taxon>Eukaryota</taxon>
        <taxon>Metazoa</taxon>
        <taxon>Ecdysozoa</taxon>
        <taxon>Arthropoda</taxon>
        <taxon>Hexapoda</taxon>
        <taxon>Insecta</taxon>
        <taxon>Pterygota</taxon>
        <taxon>Neoptera</taxon>
        <taxon>Endopterygota</taxon>
        <taxon>Diptera</taxon>
        <taxon>Brachycera</taxon>
        <taxon>Muscomorpha</taxon>
        <taxon>Muscoidea</taxon>
        <taxon>Muscidae</taxon>
        <taxon>Haematobia</taxon>
    </lineage>
</organism>
<feature type="chain" id="PRO_5011956445" evidence="1">
    <location>
        <begin position="21"/>
        <end position="132"/>
    </location>
</feature>
<keyword evidence="1" id="KW-0732">Signal</keyword>
<proteinExistence type="predicted"/>